<dbReference type="OrthoDB" id="284233at2"/>
<evidence type="ECO:0000313" key="2">
    <source>
        <dbReference type="EMBL" id="QBF45105.1"/>
    </source>
</evidence>
<accession>A0A4P6MTG3</accession>
<evidence type="ECO:0000256" key="1">
    <source>
        <dbReference type="SAM" id="MobiDB-lite"/>
    </source>
</evidence>
<reference evidence="2 3" key="1">
    <citation type="submission" date="2019-02" db="EMBL/GenBank/DDBJ databases">
        <title>Genomic data mining of an Antarctic deep-sea actinobacterium, Janibacterlimosus P3-3-X1.</title>
        <authorList>
            <person name="Liao L."/>
            <person name="Chen B."/>
        </authorList>
    </citation>
    <scope>NUCLEOTIDE SEQUENCE [LARGE SCALE GENOMIC DNA]</scope>
    <source>
        <strain evidence="2 3">P3-3-X1</strain>
    </source>
</reference>
<gene>
    <name evidence="2" type="ORF">EXU32_01770</name>
</gene>
<evidence type="ECO:0000313" key="3">
    <source>
        <dbReference type="Proteomes" id="UP000290408"/>
    </source>
</evidence>
<dbReference type="RefSeq" id="WP_130628350.1">
    <property type="nucleotide sequence ID" value="NZ_CP036164.1"/>
</dbReference>
<dbReference type="InterPro" id="IPR023296">
    <property type="entry name" value="Glyco_hydro_beta-prop_sf"/>
</dbReference>
<dbReference type="Proteomes" id="UP000290408">
    <property type="component" value="Chromosome"/>
</dbReference>
<feature type="region of interest" description="Disordered" evidence="1">
    <location>
        <begin position="39"/>
        <end position="87"/>
    </location>
</feature>
<proteinExistence type="predicted"/>
<organism evidence="2 3">
    <name type="scientific">Janibacter limosus</name>
    <dbReference type="NCBI Taxonomy" id="53458"/>
    <lineage>
        <taxon>Bacteria</taxon>
        <taxon>Bacillati</taxon>
        <taxon>Actinomycetota</taxon>
        <taxon>Actinomycetes</taxon>
        <taxon>Micrococcales</taxon>
        <taxon>Intrasporangiaceae</taxon>
        <taxon>Janibacter</taxon>
    </lineage>
</organism>
<dbReference type="AlphaFoldDB" id="A0A4P6MTG3"/>
<protein>
    <submittedName>
        <fullName evidence="2">DUF4185 domain-containing protein</fullName>
    </submittedName>
</protein>
<keyword evidence="3" id="KW-1185">Reference proteome</keyword>
<dbReference type="KEGG" id="jli:EXU32_01770"/>
<dbReference type="EMBL" id="CP036164">
    <property type="protein sequence ID" value="QBF45105.1"/>
    <property type="molecule type" value="Genomic_DNA"/>
</dbReference>
<dbReference type="Gene3D" id="2.115.10.20">
    <property type="entry name" value="Glycosyl hydrolase domain, family 43"/>
    <property type="match status" value="1"/>
</dbReference>
<sequence length="413" mass="44183">MGRFLVSLTAGILVILGGWVGWSRADSVDDLLADASSVVAPSTDPTSSTHGAASSLPTDADGSISLLDSPASPPCSRPRPIGAGGMNRLMEQLDGEPRLQGGDHGGSVALADGRRLFVYGDTIRDPVSVSPFMVRNSALVTNRGCVTALAGPSGDAFIPDDADNTGYWPLSLRSVAVTGGTRVQIITNRVRQTGDDAVFQTLGSSLVTLEAPTGRLPQVVDQQPLAEDTTDPRVPTWGAAMWDHDGRVYVFGTASNATKTTAGWSLHVARTMPDDLGDMDRWEYWDGTRWAGRDEVPARGSAALIPAEQGVSHVLSVFERGGSWYAVSKEGDYLGRSLAVWKAPSVTGPWTKHVIEPLDNSDGILRYTPLAHPDFVTPAGTLLISWSESPVDHGLYRTNPQLYRPRFQEIILP</sequence>
<feature type="compositionally biased region" description="Polar residues" evidence="1">
    <location>
        <begin position="43"/>
        <end position="57"/>
    </location>
</feature>
<name>A0A4P6MTG3_9MICO</name>